<dbReference type="OrthoDB" id="9995210at2759"/>
<reference evidence="4" key="1">
    <citation type="submission" date="2019-04" db="EMBL/GenBank/DDBJ databases">
        <title>Sequencing of skin fungus with MAO and IRED activity.</title>
        <authorList>
            <person name="Marsaioli A.J."/>
            <person name="Bonatto J.M.C."/>
            <person name="Reis Junior O."/>
        </authorList>
    </citation>
    <scope>NUCLEOTIDE SEQUENCE</scope>
    <source>
        <strain evidence="4">28M1</strain>
    </source>
</reference>
<dbReference type="Proteomes" id="UP000758155">
    <property type="component" value="Unassembled WGS sequence"/>
</dbReference>
<name>A0A9P4WMC9_9PLEO</name>
<gene>
    <name evidence="4" type="ORF">E8E12_002449</name>
</gene>
<dbReference type="InterPro" id="IPR036770">
    <property type="entry name" value="Ankyrin_rpt-contain_sf"/>
</dbReference>
<evidence type="ECO:0000256" key="1">
    <source>
        <dbReference type="ARBA" id="ARBA00022737"/>
    </source>
</evidence>
<dbReference type="PANTHER" id="PTHR24173:SF74">
    <property type="entry name" value="ANKYRIN REPEAT DOMAIN-CONTAINING PROTEIN 16"/>
    <property type="match status" value="1"/>
</dbReference>
<dbReference type="AlphaFoldDB" id="A0A9P4WMC9"/>
<keyword evidence="5" id="KW-1185">Reference proteome</keyword>
<dbReference type="Gene3D" id="1.25.40.20">
    <property type="entry name" value="Ankyrin repeat-containing domain"/>
    <property type="match status" value="1"/>
</dbReference>
<feature type="repeat" description="ANK" evidence="3">
    <location>
        <begin position="93"/>
        <end position="135"/>
    </location>
</feature>
<evidence type="ECO:0000313" key="4">
    <source>
        <dbReference type="EMBL" id="KAF3036284.1"/>
    </source>
</evidence>
<keyword evidence="1" id="KW-0677">Repeat</keyword>
<evidence type="ECO:0000313" key="5">
    <source>
        <dbReference type="Proteomes" id="UP000758155"/>
    </source>
</evidence>
<proteinExistence type="predicted"/>
<dbReference type="PROSITE" id="PS50088">
    <property type="entry name" value="ANK_REPEAT"/>
    <property type="match status" value="1"/>
</dbReference>
<evidence type="ECO:0000256" key="2">
    <source>
        <dbReference type="ARBA" id="ARBA00023043"/>
    </source>
</evidence>
<dbReference type="InterPro" id="IPR002110">
    <property type="entry name" value="Ankyrin_rpt"/>
</dbReference>
<organism evidence="4 5">
    <name type="scientific">Didymella heteroderae</name>
    <dbReference type="NCBI Taxonomy" id="1769908"/>
    <lineage>
        <taxon>Eukaryota</taxon>
        <taxon>Fungi</taxon>
        <taxon>Dikarya</taxon>
        <taxon>Ascomycota</taxon>
        <taxon>Pezizomycotina</taxon>
        <taxon>Dothideomycetes</taxon>
        <taxon>Pleosporomycetidae</taxon>
        <taxon>Pleosporales</taxon>
        <taxon>Pleosporineae</taxon>
        <taxon>Didymellaceae</taxon>
        <taxon>Didymella</taxon>
    </lineage>
</organism>
<dbReference type="Pfam" id="PF12796">
    <property type="entry name" value="Ank_2"/>
    <property type="match status" value="1"/>
</dbReference>
<protein>
    <recommendedName>
        <fullName evidence="6">Ankyrin repeat domain-containing protein</fullName>
    </recommendedName>
</protein>
<dbReference type="SUPFAM" id="SSF48403">
    <property type="entry name" value="Ankyrin repeat"/>
    <property type="match status" value="1"/>
</dbReference>
<evidence type="ECO:0000256" key="3">
    <source>
        <dbReference type="PROSITE-ProRule" id="PRU00023"/>
    </source>
</evidence>
<sequence length="185" mass="19730">MADEDGASPRELILEACRRNNTDLLEETIADLASAASKAGKAPADHVAQVLNEARDGLGNGCLHVAASYGSYEVLDILLDQEGLEIELTDRIEGDLPLHKAVRYANSLSPAERPAGTPIVEILLDAGCDPRIRNKAKLKPVELVDPRNTELREVLRKGEVAMMMGGDVVADDDNDGEAGSASDSE</sequence>
<keyword evidence="2 3" id="KW-0040">ANK repeat</keyword>
<dbReference type="SMART" id="SM00248">
    <property type="entry name" value="ANK"/>
    <property type="match status" value="2"/>
</dbReference>
<evidence type="ECO:0008006" key="6">
    <source>
        <dbReference type="Google" id="ProtNLM"/>
    </source>
</evidence>
<dbReference type="EMBL" id="SWKV01000051">
    <property type="protein sequence ID" value="KAF3036284.1"/>
    <property type="molecule type" value="Genomic_DNA"/>
</dbReference>
<comment type="caution">
    <text evidence="4">The sequence shown here is derived from an EMBL/GenBank/DDBJ whole genome shotgun (WGS) entry which is preliminary data.</text>
</comment>
<accession>A0A9P4WMC9</accession>
<dbReference type="PANTHER" id="PTHR24173">
    <property type="entry name" value="ANKYRIN REPEAT CONTAINING"/>
    <property type="match status" value="1"/>
</dbReference>